<dbReference type="PANTHER" id="PTHR48207">
    <property type="entry name" value="SUCCINATE--HYDROXYMETHYLGLUTARATE COA-TRANSFERASE"/>
    <property type="match status" value="1"/>
</dbReference>
<evidence type="ECO:0000313" key="3">
    <source>
        <dbReference type="Proteomes" id="UP001549320"/>
    </source>
</evidence>
<dbReference type="RefSeq" id="WP_354447717.1">
    <property type="nucleotide sequence ID" value="NZ_JBEPSH010000010.1"/>
</dbReference>
<dbReference type="InterPro" id="IPR050483">
    <property type="entry name" value="CoA-transferase_III_domain"/>
</dbReference>
<accession>A0ABV2QET5</accession>
<evidence type="ECO:0000256" key="1">
    <source>
        <dbReference type="ARBA" id="ARBA00022679"/>
    </source>
</evidence>
<keyword evidence="1" id="KW-0808">Transferase</keyword>
<dbReference type="Gene3D" id="3.40.50.10540">
    <property type="entry name" value="Crotonobetainyl-coa:carnitine coa-transferase, domain 1"/>
    <property type="match status" value="1"/>
</dbReference>
<dbReference type="EMBL" id="JBEPSH010000010">
    <property type="protein sequence ID" value="MET4579539.1"/>
    <property type="molecule type" value="Genomic_DNA"/>
</dbReference>
<dbReference type="InterPro" id="IPR003673">
    <property type="entry name" value="CoA-Trfase_fam_III"/>
</dbReference>
<dbReference type="Pfam" id="PF02515">
    <property type="entry name" value="CoA_transf_3"/>
    <property type="match status" value="1"/>
</dbReference>
<comment type="caution">
    <text evidence="2">The sequence shown here is derived from an EMBL/GenBank/DDBJ whole genome shotgun (WGS) entry which is preliminary data.</text>
</comment>
<keyword evidence="3" id="KW-1185">Reference proteome</keyword>
<dbReference type="Gene3D" id="3.30.1540.10">
    <property type="entry name" value="formyl-coa transferase, domain 3"/>
    <property type="match status" value="1"/>
</dbReference>
<dbReference type="InterPro" id="IPR023606">
    <property type="entry name" value="CoA-Trfase_III_dom_1_sf"/>
</dbReference>
<dbReference type="SUPFAM" id="SSF89796">
    <property type="entry name" value="CoA-transferase family III (CaiB/BaiF)"/>
    <property type="match status" value="1"/>
</dbReference>
<dbReference type="PANTHER" id="PTHR48207:SF3">
    <property type="entry name" value="SUCCINATE--HYDROXYMETHYLGLUTARATE COA-TRANSFERASE"/>
    <property type="match status" value="1"/>
</dbReference>
<gene>
    <name evidence="2" type="ORF">ABIE13_004676</name>
</gene>
<dbReference type="Proteomes" id="UP001549320">
    <property type="component" value="Unassembled WGS sequence"/>
</dbReference>
<proteinExistence type="predicted"/>
<reference evidence="2 3" key="1">
    <citation type="submission" date="2024-06" db="EMBL/GenBank/DDBJ databases">
        <title>Sorghum-associated microbial communities from plants grown in Nebraska, USA.</title>
        <authorList>
            <person name="Schachtman D."/>
        </authorList>
    </citation>
    <scope>NUCLEOTIDE SEQUENCE [LARGE SCALE GENOMIC DNA]</scope>
    <source>
        <strain evidence="2 3">2709</strain>
    </source>
</reference>
<evidence type="ECO:0000313" key="2">
    <source>
        <dbReference type="EMBL" id="MET4579539.1"/>
    </source>
</evidence>
<sequence length="421" mass="45026">MTQSDSNAAQAETSAAGPAAWGPLSGYRAIELCSTVAGPACAKLLADFGADVIKVEPPAGDPLRSMGRHKGDVSLYAATILRNKRAITIDLKKPDGVKLVRALAIKSDLLVENYRPGVMERLGLGYEELSKENPGLVMVRISGYGQTGPYSGRPGYGAICEAVAGVRHLTGDPDRPPARVALATTDYLTSVYAAFGAVTALLARGRTGRGQVVDAALYEAAFSQMEAYVPAYETTGFVPNRVGPNLPNMAPNSLYPTKDGGYVLIAANSDATFKRLIDVMGQPELINDPLMASIRLRGSNIPYCNHIVSAWTMQFDGIEIERMLLEAEVPVSRVYTMPDIFADPHFAARDMLPRVPHPQLGELVHPGIVPKLSDTPGRIVHSGPDLGQDTRAVLSDELGLSTSEIADLFERQVVFEKPAGA</sequence>
<organism evidence="2 3">
    <name type="scientific">Ottowia thiooxydans</name>
    <dbReference type="NCBI Taxonomy" id="219182"/>
    <lineage>
        <taxon>Bacteria</taxon>
        <taxon>Pseudomonadati</taxon>
        <taxon>Pseudomonadota</taxon>
        <taxon>Betaproteobacteria</taxon>
        <taxon>Burkholderiales</taxon>
        <taxon>Comamonadaceae</taxon>
        <taxon>Ottowia</taxon>
    </lineage>
</organism>
<name>A0ABV2QET5_9BURK</name>
<protein>
    <submittedName>
        <fullName evidence="2">Crotonobetainyl-CoA:carnitine CoA-transferase CaiB-like acyl-CoA transferase</fullName>
    </submittedName>
</protein>
<dbReference type="InterPro" id="IPR044855">
    <property type="entry name" value="CoA-Trfase_III_dom3_sf"/>
</dbReference>